<evidence type="ECO:0000313" key="1">
    <source>
        <dbReference type="EMBL" id="MEC4721649.1"/>
    </source>
</evidence>
<reference evidence="1 2" key="1">
    <citation type="submission" date="2023-10" db="EMBL/GenBank/DDBJ databases">
        <title>Noviherbaspirillum sp. CPCC 100848 genome assembly.</title>
        <authorList>
            <person name="Li X.Y."/>
            <person name="Fang X.M."/>
        </authorList>
    </citation>
    <scope>NUCLEOTIDE SEQUENCE [LARGE SCALE GENOMIC DNA]</scope>
    <source>
        <strain evidence="1 2">CPCC 100848</strain>
    </source>
</reference>
<comment type="caution">
    <text evidence="1">The sequence shown here is derived from an EMBL/GenBank/DDBJ whole genome shotgun (WGS) entry which is preliminary data.</text>
</comment>
<dbReference type="Proteomes" id="UP001352263">
    <property type="component" value="Unassembled WGS sequence"/>
</dbReference>
<proteinExistence type="predicted"/>
<dbReference type="Gene3D" id="2.40.440.10">
    <property type="entry name" value="L,D-transpeptidase catalytic domain-like"/>
    <property type="match status" value="1"/>
</dbReference>
<dbReference type="InterPro" id="IPR038063">
    <property type="entry name" value="Transpep_catalytic_dom"/>
</dbReference>
<organism evidence="1 2">
    <name type="scientific">Noviherbaspirillum album</name>
    <dbReference type="NCBI Taxonomy" id="3080276"/>
    <lineage>
        <taxon>Bacteria</taxon>
        <taxon>Pseudomonadati</taxon>
        <taxon>Pseudomonadota</taxon>
        <taxon>Betaproteobacteria</taxon>
        <taxon>Burkholderiales</taxon>
        <taxon>Oxalobacteraceae</taxon>
        <taxon>Noviherbaspirillum</taxon>
    </lineage>
</organism>
<evidence type="ECO:0000313" key="2">
    <source>
        <dbReference type="Proteomes" id="UP001352263"/>
    </source>
</evidence>
<accession>A0ABU6JEY6</accession>
<evidence type="ECO:0008006" key="3">
    <source>
        <dbReference type="Google" id="ProtNLM"/>
    </source>
</evidence>
<keyword evidence="2" id="KW-1185">Reference proteome</keyword>
<protein>
    <recommendedName>
        <fullName evidence="3">YkuD domain-containing protein</fullName>
    </recommendedName>
</protein>
<dbReference type="EMBL" id="JAWIIV010000020">
    <property type="protein sequence ID" value="MEC4721649.1"/>
    <property type="molecule type" value="Genomic_DNA"/>
</dbReference>
<dbReference type="RefSeq" id="WP_326508333.1">
    <property type="nucleotide sequence ID" value="NZ_JAWIIV010000020.1"/>
</dbReference>
<sequence>MVIVDLLAASICFAGACYPALVGQDTPTGTYSLSLRRIEDAGYDGSVLVYRENEKYLWAIHRVYTLNPGERRMERLQDGRPELRRNVTKGCINVAPEVYRRLMDCCARDILVINKHRT</sequence>
<gene>
    <name evidence="1" type="ORF">RY831_20995</name>
</gene>
<name>A0ABU6JEY6_9BURK</name>
<dbReference type="SUPFAM" id="SSF141523">
    <property type="entry name" value="L,D-transpeptidase catalytic domain-like"/>
    <property type="match status" value="1"/>
</dbReference>